<gene>
    <name evidence="3" type="ORF">ACFFFR_02380</name>
</gene>
<reference evidence="3 4" key="1">
    <citation type="submission" date="2024-09" db="EMBL/GenBank/DDBJ databases">
        <authorList>
            <person name="Sun Q."/>
            <person name="Mori K."/>
        </authorList>
    </citation>
    <scope>NUCLEOTIDE SEQUENCE [LARGE SCALE GENOMIC DNA]</scope>
    <source>
        <strain evidence="3 4">NCAIM B.02604</strain>
    </source>
</reference>
<evidence type="ECO:0000313" key="4">
    <source>
        <dbReference type="Proteomes" id="UP001589862"/>
    </source>
</evidence>
<dbReference type="EMBL" id="JBHLUB010000002">
    <property type="protein sequence ID" value="MFC0581237.1"/>
    <property type="molecule type" value="Genomic_DNA"/>
</dbReference>
<protein>
    <submittedName>
        <fullName evidence="3">Alpha/beta fold hydrolase</fullName>
    </submittedName>
</protein>
<keyword evidence="3" id="KW-0378">Hydrolase</keyword>
<accession>A0ABV6PA09</accession>
<dbReference type="Gene3D" id="3.40.50.1820">
    <property type="entry name" value="alpha/beta hydrolase"/>
    <property type="match status" value="1"/>
</dbReference>
<dbReference type="InterPro" id="IPR022742">
    <property type="entry name" value="Hydrolase_4"/>
</dbReference>
<feature type="compositionally biased region" description="Polar residues" evidence="1">
    <location>
        <begin position="1"/>
        <end position="15"/>
    </location>
</feature>
<dbReference type="InterPro" id="IPR017208">
    <property type="entry name" value="UCP037442_abhydr"/>
</dbReference>
<evidence type="ECO:0000313" key="3">
    <source>
        <dbReference type="EMBL" id="MFC0581237.1"/>
    </source>
</evidence>
<dbReference type="RefSeq" id="WP_377457927.1">
    <property type="nucleotide sequence ID" value="NZ_JBHLUB010000002.1"/>
</dbReference>
<keyword evidence="4" id="KW-1185">Reference proteome</keyword>
<evidence type="ECO:0000259" key="2">
    <source>
        <dbReference type="Pfam" id="PF12146"/>
    </source>
</evidence>
<dbReference type="PIRSF" id="PIRSF037442">
    <property type="entry name" value="UCP037442_abhydr"/>
    <property type="match status" value="1"/>
</dbReference>
<dbReference type="Proteomes" id="UP001589862">
    <property type="component" value="Unassembled WGS sequence"/>
</dbReference>
<organism evidence="3 4">
    <name type="scientific">Micrococcoides hystricis</name>
    <dbReference type="NCBI Taxonomy" id="1572761"/>
    <lineage>
        <taxon>Bacteria</taxon>
        <taxon>Bacillati</taxon>
        <taxon>Actinomycetota</taxon>
        <taxon>Actinomycetes</taxon>
        <taxon>Micrococcales</taxon>
        <taxon>Micrococcaceae</taxon>
        <taxon>Micrococcoides</taxon>
    </lineage>
</organism>
<dbReference type="InterPro" id="IPR029058">
    <property type="entry name" value="AB_hydrolase_fold"/>
</dbReference>
<feature type="domain" description="Serine aminopeptidase S33" evidence="2">
    <location>
        <begin position="33"/>
        <end position="155"/>
    </location>
</feature>
<evidence type="ECO:0000256" key="1">
    <source>
        <dbReference type="SAM" id="MobiDB-lite"/>
    </source>
</evidence>
<dbReference type="SUPFAM" id="SSF53474">
    <property type="entry name" value="alpha/beta-Hydrolases"/>
    <property type="match status" value="1"/>
</dbReference>
<name>A0ABV6PA09_9MICC</name>
<feature type="region of interest" description="Disordered" evidence="1">
    <location>
        <begin position="1"/>
        <end position="28"/>
    </location>
</feature>
<sequence length="288" mass="32044">MPVTTSETFVTSGANGQPLHGTRWKPDSTKPTTKALLIAPAMATPATFYTPIVGWLNEQGWTVYTFDYQGHAASMLPGTTLADTDADMLTWGEDLRLMVEYVAGQEQSETRLHYLAHSLGGQLLPLVDTSRLDAATIVASGSGFWGHSNSKNLLLAPLLWYVIAPFTTARTGYFPGRKLKILGDVPSKVMRQWSAWCKRKNYMFSEFPELADRFAEVKVTVRSVSFSDDRTMPGRATKALESWYPQDLMQAHRYEPAELGVAKIDHMGIFRPDAAELWPRVFAHLAVA</sequence>
<dbReference type="GO" id="GO:0016787">
    <property type="term" value="F:hydrolase activity"/>
    <property type="evidence" value="ECO:0007669"/>
    <property type="project" value="UniProtKB-KW"/>
</dbReference>
<proteinExistence type="predicted"/>
<comment type="caution">
    <text evidence="3">The sequence shown here is derived from an EMBL/GenBank/DDBJ whole genome shotgun (WGS) entry which is preliminary data.</text>
</comment>
<dbReference type="Pfam" id="PF12146">
    <property type="entry name" value="Hydrolase_4"/>
    <property type="match status" value="1"/>
</dbReference>